<comment type="caution">
    <text evidence="3">The sequence shown here is derived from an EMBL/GenBank/DDBJ whole genome shotgun (WGS) entry which is preliminary data.</text>
</comment>
<dbReference type="GeneID" id="95764978"/>
<sequence>MSHQQDIRELRRKVESGRAPRPFFTRVSQAVSRYAGKPVTFIIAVLVLVVWGLTGPIFGFNDTWQLVINTSTSIVTFLMVFLIQNSQNRDTAALQIKLDELIARLDGPRQSLLDLEDLDEEVLERLRLEYALLADKAREDGDRRGRVPLSEAPECDPGRGKAEGAPAAG</sequence>
<evidence type="ECO:0000256" key="2">
    <source>
        <dbReference type="SAM" id="Phobius"/>
    </source>
</evidence>
<feature type="region of interest" description="Disordered" evidence="1">
    <location>
        <begin position="141"/>
        <end position="169"/>
    </location>
</feature>
<keyword evidence="6" id="KW-1185">Reference proteome</keyword>
<evidence type="ECO:0000313" key="5">
    <source>
        <dbReference type="Proteomes" id="UP001144397"/>
    </source>
</evidence>
<name>A0A9W6CVB4_XANFL</name>
<dbReference type="Proteomes" id="UP001245370">
    <property type="component" value="Unassembled WGS sequence"/>
</dbReference>
<evidence type="ECO:0000313" key="4">
    <source>
        <dbReference type="EMBL" id="MDR6336608.1"/>
    </source>
</evidence>
<dbReference type="RefSeq" id="WP_281809277.1">
    <property type="nucleotide sequence ID" value="NZ_BSDO01000007.1"/>
</dbReference>
<gene>
    <name evidence="4" type="ORF">GGQ86_005111</name>
    <name evidence="3" type="ORF">XFLAVUS301_42070</name>
</gene>
<dbReference type="EMBL" id="JAVDPY010000014">
    <property type="protein sequence ID" value="MDR6336608.1"/>
    <property type="molecule type" value="Genomic_DNA"/>
</dbReference>
<keyword evidence="2" id="KW-0472">Membrane</keyword>
<dbReference type="Proteomes" id="UP001144397">
    <property type="component" value="Unassembled WGS sequence"/>
</dbReference>
<dbReference type="AlphaFoldDB" id="A0A9W6CVB4"/>
<feature type="transmembrane region" description="Helical" evidence="2">
    <location>
        <begin position="39"/>
        <end position="58"/>
    </location>
</feature>
<evidence type="ECO:0000256" key="1">
    <source>
        <dbReference type="SAM" id="MobiDB-lite"/>
    </source>
</evidence>
<evidence type="ECO:0000313" key="3">
    <source>
        <dbReference type="EMBL" id="GLI24533.1"/>
    </source>
</evidence>
<reference evidence="4 6" key="2">
    <citation type="submission" date="2023-07" db="EMBL/GenBank/DDBJ databases">
        <title>Genomic Encyclopedia of Type Strains, Phase IV (KMG-IV): sequencing the most valuable type-strain genomes for metagenomic binning, comparative biology and taxonomic classification.</title>
        <authorList>
            <person name="Goeker M."/>
        </authorList>
    </citation>
    <scope>NUCLEOTIDE SEQUENCE [LARGE SCALE GENOMIC DNA]</scope>
    <source>
        <strain evidence="4 6">DSM 338</strain>
    </source>
</reference>
<dbReference type="EMBL" id="BSDO01000007">
    <property type="protein sequence ID" value="GLI24533.1"/>
    <property type="molecule type" value="Genomic_DNA"/>
</dbReference>
<feature type="transmembrane region" description="Helical" evidence="2">
    <location>
        <begin position="64"/>
        <end position="83"/>
    </location>
</feature>
<organism evidence="3 5">
    <name type="scientific">Xanthobacter flavus</name>
    <dbReference type="NCBI Taxonomy" id="281"/>
    <lineage>
        <taxon>Bacteria</taxon>
        <taxon>Pseudomonadati</taxon>
        <taxon>Pseudomonadota</taxon>
        <taxon>Alphaproteobacteria</taxon>
        <taxon>Hyphomicrobiales</taxon>
        <taxon>Xanthobacteraceae</taxon>
        <taxon>Xanthobacter</taxon>
    </lineage>
</organism>
<dbReference type="InterPro" id="IPR007251">
    <property type="entry name" value="Iron_permease_Fet4"/>
</dbReference>
<keyword evidence="2" id="KW-1133">Transmembrane helix</keyword>
<protein>
    <submittedName>
        <fullName evidence="4">Low affinity Fe/Cu permease</fullName>
    </submittedName>
</protein>
<proteinExistence type="predicted"/>
<evidence type="ECO:0000313" key="6">
    <source>
        <dbReference type="Proteomes" id="UP001245370"/>
    </source>
</evidence>
<keyword evidence="2" id="KW-0812">Transmembrane</keyword>
<dbReference type="Pfam" id="PF04120">
    <property type="entry name" value="Iron_permease"/>
    <property type="match status" value="1"/>
</dbReference>
<reference evidence="3" key="1">
    <citation type="submission" date="2022-12" db="EMBL/GenBank/DDBJ databases">
        <title>Reference genome sequencing for broad-spectrum identification of bacterial and archaeal isolates by mass spectrometry.</title>
        <authorList>
            <person name="Sekiguchi Y."/>
            <person name="Tourlousse D.M."/>
        </authorList>
    </citation>
    <scope>NUCLEOTIDE SEQUENCE</scope>
    <source>
        <strain evidence="3">301</strain>
    </source>
</reference>
<accession>A0A9W6CVB4</accession>
<dbReference type="GO" id="GO:0055085">
    <property type="term" value="P:transmembrane transport"/>
    <property type="evidence" value="ECO:0007669"/>
    <property type="project" value="InterPro"/>
</dbReference>